<name>A0A3P3W5N2_9FLAO</name>
<reference evidence="1 2" key="1">
    <citation type="submission" date="2018-11" db="EMBL/GenBank/DDBJ databases">
        <title>Flavobacterium sp. nov., YIM 102600 draft genome.</title>
        <authorList>
            <person name="Li G."/>
            <person name="Jiang Y."/>
        </authorList>
    </citation>
    <scope>NUCLEOTIDE SEQUENCE [LARGE SCALE GENOMIC DNA]</scope>
    <source>
        <strain evidence="1 2">YIM 102600</strain>
    </source>
</reference>
<dbReference type="EMBL" id="RQVR01000011">
    <property type="protein sequence ID" value="RRJ90412.1"/>
    <property type="molecule type" value="Genomic_DNA"/>
</dbReference>
<sequence>MEVNYAALKIAVPENYIAKSEFEIGNDLFSAQSMYLSSEMFYSNIKDQILAQMESQLPLTEIGTVTFKSKGEGFSGKKYKVNDYGYVIYASGIVNKQSLILNLGFRKEPKSNDDLDGLMKNFILF</sequence>
<protein>
    <recommendedName>
        <fullName evidence="3">DUF1795 domain-containing protein</fullName>
    </recommendedName>
</protein>
<comment type="caution">
    <text evidence="1">The sequence shown here is derived from an EMBL/GenBank/DDBJ whole genome shotgun (WGS) entry which is preliminary data.</text>
</comment>
<gene>
    <name evidence="1" type="ORF">EG849_10235</name>
</gene>
<proteinExistence type="predicted"/>
<evidence type="ECO:0008006" key="3">
    <source>
        <dbReference type="Google" id="ProtNLM"/>
    </source>
</evidence>
<keyword evidence="2" id="KW-1185">Reference proteome</keyword>
<organism evidence="1 2">
    <name type="scientific">Flavobacterium macacae</name>
    <dbReference type="NCBI Taxonomy" id="2488993"/>
    <lineage>
        <taxon>Bacteria</taxon>
        <taxon>Pseudomonadati</taxon>
        <taxon>Bacteroidota</taxon>
        <taxon>Flavobacteriia</taxon>
        <taxon>Flavobacteriales</taxon>
        <taxon>Flavobacteriaceae</taxon>
        <taxon>Flavobacterium</taxon>
    </lineage>
</organism>
<evidence type="ECO:0000313" key="1">
    <source>
        <dbReference type="EMBL" id="RRJ90412.1"/>
    </source>
</evidence>
<dbReference type="OrthoDB" id="710855at2"/>
<dbReference type="RefSeq" id="WP_125012995.1">
    <property type="nucleotide sequence ID" value="NZ_RQVR01000011.1"/>
</dbReference>
<dbReference type="Proteomes" id="UP000271937">
    <property type="component" value="Unassembled WGS sequence"/>
</dbReference>
<evidence type="ECO:0000313" key="2">
    <source>
        <dbReference type="Proteomes" id="UP000271937"/>
    </source>
</evidence>
<accession>A0A3P3W5N2</accession>
<dbReference type="AlphaFoldDB" id="A0A3P3W5N2"/>